<name>X1U5V4_9ZZZZ</name>
<organism evidence="1">
    <name type="scientific">marine sediment metagenome</name>
    <dbReference type="NCBI Taxonomy" id="412755"/>
    <lineage>
        <taxon>unclassified sequences</taxon>
        <taxon>metagenomes</taxon>
        <taxon>ecological metagenomes</taxon>
    </lineage>
</organism>
<dbReference type="EMBL" id="BARW01033735">
    <property type="protein sequence ID" value="GAJ12938.1"/>
    <property type="molecule type" value="Genomic_DNA"/>
</dbReference>
<dbReference type="AlphaFoldDB" id="X1U5V4"/>
<proteinExistence type="predicted"/>
<accession>X1U5V4</accession>
<gene>
    <name evidence="1" type="ORF">S12H4_53058</name>
</gene>
<sequence>MVQGPDLLAERDFIGKANHVRAVHYPELNYLRGYLAGLNNLAAQILKEFLKDWGVYPQSW</sequence>
<protein>
    <submittedName>
        <fullName evidence="1">Uncharacterized protein</fullName>
    </submittedName>
</protein>
<comment type="caution">
    <text evidence="1">The sequence shown here is derived from an EMBL/GenBank/DDBJ whole genome shotgun (WGS) entry which is preliminary data.</text>
</comment>
<evidence type="ECO:0000313" key="1">
    <source>
        <dbReference type="EMBL" id="GAJ12938.1"/>
    </source>
</evidence>
<reference evidence="1" key="1">
    <citation type="journal article" date="2014" name="Front. Microbiol.">
        <title>High frequency of phylogenetically diverse reductive dehalogenase-homologous genes in deep subseafloor sedimentary metagenomes.</title>
        <authorList>
            <person name="Kawai M."/>
            <person name="Futagami T."/>
            <person name="Toyoda A."/>
            <person name="Takaki Y."/>
            <person name="Nishi S."/>
            <person name="Hori S."/>
            <person name="Arai W."/>
            <person name="Tsubouchi T."/>
            <person name="Morono Y."/>
            <person name="Uchiyama I."/>
            <person name="Ito T."/>
            <person name="Fujiyama A."/>
            <person name="Inagaki F."/>
            <person name="Takami H."/>
        </authorList>
    </citation>
    <scope>NUCLEOTIDE SEQUENCE</scope>
    <source>
        <strain evidence="1">Expedition CK06-06</strain>
    </source>
</reference>